<accession>A0A9P4T4K0</accession>
<dbReference type="Proteomes" id="UP000801428">
    <property type="component" value="Unassembled WGS sequence"/>
</dbReference>
<sequence length="51" mass="5359">MNFSEITSPLAGAKSDAVNYDLIANITIGLVNIGMAAAQLVLGYLAYRASR</sequence>
<comment type="caution">
    <text evidence="2">The sequence shown here is derived from an EMBL/GenBank/DDBJ whole genome shotgun (WGS) entry which is preliminary data.</text>
</comment>
<evidence type="ECO:0000313" key="2">
    <source>
        <dbReference type="EMBL" id="KAF2994203.1"/>
    </source>
</evidence>
<feature type="non-terminal residue" evidence="2">
    <location>
        <position position="51"/>
    </location>
</feature>
<protein>
    <submittedName>
        <fullName evidence="2">Uncharacterized protein</fullName>
    </submittedName>
</protein>
<dbReference type="AlphaFoldDB" id="A0A9P4T4K0"/>
<name>A0A9P4T4K0_CURKU</name>
<proteinExistence type="predicted"/>
<reference evidence="2" key="1">
    <citation type="submission" date="2019-04" db="EMBL/GenBank/DDBJ databases">
        <title>Sequencing of skin fungus with MAO and IRED activity.</title>
        <authorList>
            <person name="Marsaioli A.J."/>
            <person name="Bonatto J.M.C."/>
            <person name="Reis Junior O."/>
        </authorList>
    </citation>
    <scope>NUCLEOTIDE SEQUENCE</scope>
    <source>
        <strain evidence="2">30M1</strain>
    </source>
</reference>
<dbReference type="EMBL" id="SWKU01000043">
    <property type="protein sequence ID" value="KAF2994203.1"/>
    <property type="molecule type" value="Genomic_DNA"/>
</dbReference>
<organism evidence="2 3">
    <name type="scientific">Curvularia kusanoi</name>
    <name type="common">Cochliobolus kusanoi</name>
    <dbReference type="NCBI Taxonomy" id="90978"/>
    <lineage>
        <taxon>Eukaryota</taxon>
        <taxon>Fungi</taxon>
        <taxon>Dikarya</taxon>
        <taxon>Ascomycota</taxon>
        <taxon>Pezizomycotina</taxon>
        <taxon>Dothideomycetes</taxon>
        <taxon>Pleosporomycetidae</taxon>
        <taxon>Pleosporales</taxon>
        <taxon>Pleosporineae</taxon>
        <taxon>Pleosporaceae</taxon>
        <taxon>Curvularia</taxon>
    </lineage>
</organism>
<dbReference type="OrthoDB" id="10516784at2759"/>
<keyword evidence="1" id="KW-0812">Transmembrane</keyword>
<keyword evidence="1" id="KW-1133">Transmembrane helix</keyword>
<keyword evidence="3" id="KW-1185">Reference proteome</keyword>
<keyword evidence="1" id="KW-0472">Membrane</keyword>
<gene>
    <name evidence="2" type="ORF">E8E13_003174</name>
</gene>
<evidence type="ECO:0000256" key="1">
    <source>
        <dbReference type="SAM" id="Phobius"/>
    </source>
</evidence>
<feature type="transmembrane region" description="Helical" evidence="1">
    <location>
        <begin position="22"/>
        <end position="47"/>
    </location>
</feature>
<evidence type="ECO:0000313" key="3">
    <source>
        <dbReference type="Proteomes" id="UP000801428"/>
    </source>
</evidence>